<keyword evidence="3" id="KW-0808">Transferase</keyword>
<evidence type="ECO:0000256" key="1">
    <source>
        <dbReference type="SAM" id="MobiDB-lite"/>
    </source>
</evidence>
<feature type="domain" description="Aminotransferase class V" evidence="2">
    <location>
        <begin position="191"/>
        <end position="567"/>
    </location>
</feature>
<keyword evidence="4" id="KW-1185">Reference proteome</keyword>
<dbReference type="Pfam" id="PF00266">
    <property type="entry name" value="Aminotran_5"/>
    <property type="match status" value="1"/>
</dbReference>
<evidence type="ECO:0000313" key="3">
    <source>
        <dbReference type="EMBL" id="MDX8052192.1"/>
    </source>
</evidence>
<dbReference type="Gene3D" id="3.40.640.10">
    <property type="entry name" value="Type I PLP-dependent aspartate aminotransferase-like (Major domain)"/>
    <property type="match status" value="1"/>
</dbReference>
<dbReference type="Gene3D" id="3.90.1150.10">
    <property type="entry name" value="Aspartate Aminotransferase, domain 1"/>
    <property type="match status" value="1"/>
</dbReference>
<dbReference type="InterPro" id="IPR015421">
    <property type="entry name" value="PyrdxlP-dep_Trfase_major"/>
</dbReference>
<dbReference type="PANTHER" id="PTHR43686:SF1">
    <property type="entry name" value="AMINOTRAN_5 DOMAIN-CONTAINING PROTEIN"/>
    <property type="match status" value="1"/>
</dbReference>
<dbReference type="SUPFAM" id="SSF53383">
    <property type="entry name" value="PLP-dependent transferases"/>
    <property type="match status" value="1"/>
</dbReference>
<proteinExistence type="predicted"/>
<keyword evidence="3" id="KW-0032">Aminotransferase</keyword>
<dbReference type="InterPro" id="IPR015424">
    <property type="entry name" value="PyrdxlP-dep_Trfase"/>
</dbReference>
<dbReference type="RefSeq" id="WP_319986078.1">
    <property type="nucleotide sequence ID" value="NZ_JAXAVV010000011.1"/>
</dbReference>
<evidence type="ECO:0000313" key="4">
    <source>
        <dbReference type="Proteomes" id="UP001271792"/>
    </source>
</evidence>
<comment type="caution">
    <text evidence="3">The sequence shown here is derived from an EMBL/GenBank/DDBJ whole genome shotgun (WGS) entry which is preliminary data.</text>
</comment>
<dbReference type="EMBL" id="JAXAVV010000011">
    <property type="protein sequence ID" value="MDX8052192.1"/>
    <property type="molecule type" value="Genomic_DNA"/>
</dbReference>
<evidence type="ECO:0000259" key="2">
    <source>
        <dbReference type="Pfam" id="PF00266"/>
    </source>
</evidence>
<reference evidence="3 4" key="1">
    <citation type="submission" date="2023-11" db="EMBL/GenBank/DDBJ databases">
        <title>Lentzea sokolovensis, sp. nov., Lentzea kristufkii, sp. nov., and Lentzea miocenensis, sp. nov., rare actinobacteria from Sokolov Coal Basin, Miocene lacustrine sediment, Czech Republic.</title>
        <authorList>
            <person name="Lara A."/>
            <person name="Kotroba L."/>
            <person name="Nouioui I."/>
            <person name="Neumann-Schaal M."/>
            <person name="Mast Y."/>
            <person name="Chronakova A."/>
        </authorList>
    </citation>
    <scope>NUCLEOTIDE SEQUENCE [LARGE SCALE GENOMIC DNA]</scope>
    <source>
        <strain evidence="3 4">BCCO 10_0798</strain>
    </source>
</reference>
<feature type="region of interest" description="Disordered" evidence="1">
    <location>
        <begin position="100"/>
        <end position="155"/>
    </location>
</feature>
<dbReference type="PANTHER" id="PTHR43686">
    <property type="entry name" value="SULFURTRANSFERASE-RELATED"/>
    <property type="match status" value="1"/>
</dbReference>
<dbReference type="GO" id="GO:0008483">
    <property type="term" value="F:transaminase activity"/>
    <property type="evidence" value="ECO:0007669"/>
    <property type="project" value="UniProtKB-KW"/>
</dbReference>
<dbReference type="InterPro" id="IPR000192">
    <property type="entry name" value="Aminotrans_V_dom"/>
</dbReference>
<accession>A0ABU4TV59</accession>
<organism evidence="3 4">
    <name type="scientific">Lentzea kristufekii</name>
    <dbReference type="NCBI Taxonomy" id="3095430"/>
    <lineage>
        <taxon>Bacteria</taxon>
        <taxon>Bacillati</taxon>
        <taxon>Actinomycetota</taxon>
        <taxon>Actinomycetes</taxon>
        <taxon>Pseudonocardiales</taxon>
        <taxon>Pseudonocardiaceae</taxon>
        <taxon>Lentzea</taxon>
    </lineage>
</organism>
<gene>
    <name evidence="3" type="ORF">SK571_22640</name>
</gene>
<protein>
    <submittedName>
        <fullName evidence="3">Aminotransferase class V-fold PLP-dependent enzyme</fullName>
    </submittedName>
</protein>
<dbReference type="InterPro" id="IPR015422">
    <property type="entry name" value="PyrdxlP-dep_Trfase_small"/>
</dbReference>
<name>A0ABU4TV59_9PSEU</name>
<dbReference type="Proteomes" id="UP001271792">
    <property type="component" value="Unassembled WGS sequence"/>
</dbReference>
<sequence>MTTPLLVAGRQRYTDVRDRALAAMPAEEDAAEDLGLNPLERVSCRVHRRWLHHCVHSADHVIKVTGHRWCRACSSAASVGVDELTGDVLVRCETCRRTPDTAAVRVSRPRRASSPIRRSRDRQAPGSLKGPSSPHTRAHRPRSRADTSVHDGLMNGDVLDAQASPVLDRIRRGLIGDDEVLDGPYGPRRIIYADYTASGRALTFVEDFIRAHVLPRYANTHTESSATGRYTTRLREQARRLIRDSVGGTEDNLVIFCGSGATAAVNKLIGILEIRLPAGLSDKYSMMERIPPDERPVVFVGPYEHHSNELPWRESIADVVVIGEDARGHVDVTDLRRKLVRYAGRPLRIGSFSAASNVTGVLTNTDSIAALLHDHGALSFWDYAAAGPYVPIRVRESGPGRGDHKDAVFLSPHKFVGGPQTPGVLVVRRELLTNAVPTVPGGGTVAFVRPDGHRYLDDPVAREEGGTPAIVESIRAGLVFALKDAVGTRLIQAREERLWRYALARWEEEPGIEILGSHRAARLSIVSFRLRSGERFLHHDFVVAVLNDMFGVQSRGGCSCAGPYGHRLLAIDTEHSYGYDHEVEVGCSGVKPGWVRLNFNYFITDAVRDYLVEAVRLIARYGHRLLPDYVFDPHTGLWTHRATATLPPGLPDLRSAATTNAHGHSARAGEAVLATQLDDARWLLAARADLIDDGPTGLPEDFEALRWFVLPPVCLLGQASARKSFSS</sequence>